<dbReference type="Pfam" id="PF08240">
    <property type="entry name" value="ADH_N"/>
    <property type="match status" value="1"/>
</dbReference>
<proteinExistence type="predicted"/>
<feature type="domain" description="Enoyl reductase (ER)" evidence="1">
    <location>
        <begin position="13"/>
        <end position="309"/>
    </location>
</feature>
<reference evidence="2" key="1">
    <citation type="submission" date="2020-02" db="EMBL/GenBank/DDBJ databases">
        <title>A new Streptomyces sp. for controlling soil-borne diseases.</title>
        <authorList>
            <person name="Li X."/>
            <person name="Tian Y."/>
            <person name="Gao K."/>
        </authorList>
    </citation>
    <scope>NUCLEOTIDE SEQUENCE [LARGE SCALE GENOMIC DNA]</scope>
    <source>
        <strain evidence="2">0250</strain>
    </source>
</reference>
<gene>
    <name evidence="2" type="ORF">G4H13_36275</name>
</gene>
<evidence type="ECO:0000259" key="1">
    <source>
        <dbReference type="SMART" id="SM00829"/>
    </source>
</evidence>
<protein>
    <submittedName>
        <fullName evidence="2">NADP-dependent oxidoreductase</fullName>
    </submittedName>
</protein>
<dbReference type="InterPro" id="IPR036291">
    <property type="entry name" value="NAD(P)-bd_dom_sf"/>
</dbReference>
<keyword evidence="3" id="KW-1185">Reference proteome</keyword>
<dbReference type="Proteomes" id="UP000476310">
    <property type="component" value="Unassembled WGS sequence"/>
</dbReference>
<dbReference type="SMART" id="SM00829">
    <property type="entry name" value="PKS_ER"/>
    <property type="match status" value="1"/>
</dbReference>
<dbReference type="InterPro" id="IPR011032">
    <property type="entry name" value="GroES-like_sf"/>
</dbReference>
<dbReference type="InterPro" id="IPR013154">
    <property type="entry name" value="ADH-like_N"/>
</dbReference>
<dbReference type="AlphaFoldDB" id="A0A6G4ASA7"/>
<organism evidence="2 3">
    <name type="scientific">Streptomyces rhizosphaericus</name>
    <dbReference type="NCBI Taxonomy" id="114699"/>
    <lineage>
        <taxon>Bacteria</taxon>
        <taxon>Bacillati</taxon>
        <taxon>Actinomycetota</taxon>
        <taxon>Actinomycetes</taxon>
        <taxon>Kitasatosporales</taxon>
        <taxon>Streptomycetaceae</taxon>
        <taxon>Streptomyces</taxon>
        <taxon>Streptomyces violaceusniger group</taxon>
    </lineage>
</organism>
<evidence type="ECO:0000313" key="2">
    <source>
        <dbReference type="EMBL" id="NEW75664.1"/>
    </source>
</evidence>
<accession>A0A6G4ASA7</accession>
<evidence type="ECO:0000313" key="3">
    <source>
        <dbReference type="Proteomes" id="UP000476310"/>
    </source>
</evidence>
<dbReference type="Pfam" id="PF13602">
    <property type="entry name" value="ADH_zinc_N_2"/>
    <property type="match status" value="1"/>
</dbReference>
<dbReference type="RefSeq" id="WP_164434196.1">
    <property type="nucleotide sequence ID" value="NZ_JAAIKT010000064.1"/>
</dbReference>
<dbReference type="InterPro" id="IPR050700">
    <property type="entry name" value="YIM1/Zinc_Alcohol_DH_Fams"/>
</dbReference>
<sequence length="312" mass="32151">MTTAKRIQYHQYGGPEVLRLEDFEPAPPGPGEVLVRVRAAAANPMDWKIRSGAMKMLTGRRFPRGLGHDFAGVVEAVGDGVTRLGVGDEVLGGAPLKTAGAFAELVVVEAKGVVKKPAELSFEDAAAIPTVGITAFQALAELGKPQPGQAVFVHGCLGGVGRAAVQMASAHGASVGGSCRATATHDARDLGVAPIVEFDFDPTALSGRFDIVLDTAGTLPVKAAGTLLKPGGRIIDITPTPAKFARSALPGPFKVLIAQAVTEDLEEVARAAGRGTLRLPIARTVPLTQAIAALTEFERGMTKGGKLVITAG</sequence>
<name>A0A6G4ASA7_9ACTN</name>
<dbReference type="InterPro" id="IPR020843">
    <property type="entry name" value="ER"/>
</dbReference>
<dbReference type="PANTHER" id="PTHR11695">
    <property type="entry name" value="ALCOHOL DEHYDROGENASE RELATED"/>
    <property type="match status" value="1"/>
</dbReference>
<dbReference type="EMBL" id="JAAIKT010000064">
    <property type="protein sequence ID" value="NEW75664.1"/>
    <property type="molecule type" value="Genomic_DNA"/>
</dbReference>
<dbReference type="Gene3D" id="3.40.50.720">
    <property type="entry name" value="NAD(P)-binding Rossmann-like Domain"/>
    <property type="match status" value="1"/>
</dbReference>
<dbReference type="PANTHER" id="PTHR11695:SF294">
    <property type="entry name" value="RETICULON-4-INTERACTING PROTEIN 1, MITOCHONDRIAL"/>
    <property type="match status" value="1"/>
</dbReference>
<comment type="caution">
    <text evidence="2">The sequence shown here is derived from an EMBL/GenBank/DDBJ whole genome shotgun (WGS) entry which is preliminary data.</text>
</comment>
<dbReference type="SUPFAM" id="SSF51735">
    <property type="entry name" value="NAD(P)-binding Rossmann-fold domains"/>
    <property type="match status" value="1"/>
</dbReference>
<dbReference type="CDD" id="cd05289">
    <property type="entry name" value="MDR_like_2"/>
    <property type="match status" value="1"/>
</dbReference>
<dbReference type="Gene3D" id="3.90.180.10">
    <property type="entry name" value="Medium-chain alcohol dehydrogenases, catalytic domain"/>
    <property type="match status" value="1"/>
</dbReference>
<dbReference type="GO" id="GO:0016491">
    <property type="term" value="F:oxidoreductase activity"/>
    <property type="evidence" value="ECO:0007669"/>
    <property type="project" value="InterPro"/>
</dbReference>
<dbReference type="SUPFAM" id="SSF50129">
    <property type="entry name" value="GroES-like"/>
    <property type="match status" value="1"/>
</dbReference>